<reference evidence="1 2" key="1">
    <citation type="journal article" date="2012" name="Mol. Biol. Evol.">
        <title>Genome reduction and co-evolution between the primary and secondary bacterial symbionts of psyllids.</title>
        <authorList>
            <person name="Sloan D.B."/>
            <person name="Moran N.A."/>
        </authorList>
    </citation>
    <scope>NUCLEOTIDE SEQUENCE [LARGE SCALE GENOMIC DNA]</scope>
    <source>
        <strain evidence="1">Ceuc_S</strain>
    </source>
</reference>
<name>J3YRK0_9ENTR</name>
<dbReference type="EMBL" id="CP003546">
    <property type="protein sequence ID" value="AFP84703.1"/>
    <property type="molecule type" value="Genomic_DNA"/>
</dbReference>
<dbReference type="Proteomes" id="UP000003936">
    <property type="component" value="Chromosome"/>
</dbReference>
<accession>J3YRK0</accession>
<dbReference type="KEGG" id="sect:A359_03070"/>
<gene>
    <name evidence="1" type="ORF">A359_03070</name>
</gene>
<protein>
    <submittedName>
        <fullName evidence="1">Uncharacterized protein</fullName>
    </submittedName>
</protein>
<evidence type="ECO:0000313" key="2">
    <source>
        <dbReference type="Proteomes" id="UP000003936"/>
    </source>
</evidence>
<sequence length="51" mass="5983">MMVRCCKKGIAYSLDSLNRLNSTTYNHDMKLHEANSTPKMIHVFYEHLKVI</sequence>
<proteinExistence type="predicted"/>
<dbReference type="HOGENOM" id="CLU_3103688_0_0_6"/>
<dbReference type="AlphaFoldDB" id="J3YRK0"/>
<organism evidence="1 2">
    <name type="scientific">secondary endosymbiont of Ctenarytaina eucalypti</name>
    <dbReference type="NCBI Taxonomy" id="1199245"/>
    <lineage>
        <taxon>Bacteria</taxon>
        <taxon>Pseudomonadati</taxon>
        <taxon>Pseudomonadota</taxon>
        <taxon>Gammaproteobacteria</taxon>
        <taxon>Enterobacterales</taxon>
        <taxon>Enterobacteriaceae</taxon>
        <taxon>aphid secondary symbionts</taxon>
    </lineage>
</organism>
<evidence type="ECO:0000313" key="1">
    <source>
        <dbReference type="EMBL" id="AFP84703.1"/>
    </source>
</evidence>
<keyword evidence="2" id="KW-1185">Reference proteome</keyword>